<feature type="domain" description="Ribosomal RNA-processing protein 14/surfeit locus protein 6 C-terminal" evidence="5">
    <location>
        <begin position="104"/>
        <end position="204"/>
    </location>
</feature>
<dbReference type="GO" id="GO:0042273">
    <property type="term" value="P:ribosomal large subunit biogenesis"/>
    <property type="evidence" value="ECO:0007669"/>
    <property type="project" value="TreeGrafter"/>
</dbReference>
<evidence type="ECO:0000313" key="6">
    <source>
        <dbReference type="Proteomes" id="UP000095283"/>
    </source>
</evidence>
<comment type="similarity">
    <text evidence="2">Belongs to the SURF6 family.</text>
</comment>
<feature type="region of interest" description="Disordered" evidence="4">
    <location>
        <begin position="162"/>
        <end position="184"/>
    </location>
</feature>
<reference evidence="7" key="1">
    <citation type="submission" date="2016-11" db="UniProtKB">
        <authorList>
            <consortium name="WormBaseParasite"/>
        </authorList>
    </citation>
    <scope>IDENTIFICATION</scope>
</reference>
<dbReference type="GO" id="GO:0005730">
    <property type="term" value="C:nucleolus"/>
    <property type="evidence" value="ECO:0007669"/>
    <property type="project" value="TreeGrafter"/>
</dbReference>
<comment type="subcellular location">
    <subcellularLocation>
        <location evidence="1">Nucleus</location>
    </subcellularLocation>
</comment>
<protein>
    <submittedName>
        <fullName evidence="7">SURF6 domain-containing protein</fullName>
    </submittedName>
</protein>
<feature type="region of interest" description="Disordered" evidence="4">
    <location>
        <begin position="1"/>
        <end position="21"/>
    </location>
</feature>
<sequence>MKRRISKMKMKQRKAEEKRQATVDEMKINEAPMKSENLPRTDEGKVVYSKFDFIVKDKKKKLSKAERREKFTGKDYKSLLNKVFNKYFDVFTIFIRFILSKYYQVQKRDEKLKELKDKEPEKAKKMEEDIKWNRAISKAAGIKVKDNVELLKKGLKNKQKIKEKRIDKWQKRNENVKSNQAVKQDKRKVNLQKRIDEKKKKKMQILRRKGRIL</sequence>
<keyword evidence="6" id="KW-1185">Reference proteome</keyword>
<evidence type="ECO:0000256" key="4">
    <source>
        <dbReference type="SAM" id="MobiDB-lite"/>
    </source>
</evidence>
<name>A0A1I7XUW1_HETBA</name>
<evidence type="ECO:0000256" key="1">
    <source>
        <dbReference type="ARBA" id="ARBA00004123"/>
    </source>
</evidence>
<evidence type="ECO:0000313" key="7">
    <source>
        <dbReference type="WBParaSite" id="Hba_21610"/>
    </source>
</evidence>
<dbReference type="InterPro" id="IPR029190">
    <property type="entry name" value="Rrp14/SURF6_C"/>
</dbReference>
<dbReference type="InterPro" id="IPR007019">
    <property type="entry name" value="SURF6"/>
</dbReference>
<dbReference type="Pfam" id="PF04935">
    <property type="entry name" value="SURF6"/>
    <property type="match status" value="1"/>
</dbReference>
<proteinExistence type="inferred from homology"/>
<dbReference type="PANTHER" id="PTHR14369">
    <property type="entry name" value="SURFEIT LOCUS PROTEIN 6"/>
    <property type="match status" value="1"/>
</dbReference>
<feature type="compositionally biased region" description="Basic and acidic residues" evidence="4">
    <location>
        <begin position="164"/>
        <end position="175"/>
    </location>
</feature>
<dbReference type="GO" id="GO:0042274">
    <property type="term" value="P:ribosomal small subunit biogenesis"/>
    <property type="evidence" value="ECO:0007669"/>
    <property type="project" value="TreeGrafter"/>
</dbReference>
<evidence type="ECO:0000259" key="5">
    <source>
        <dbReference type="Pfam" id="PF04935"/>
    </source>
</evidence>
<evidence type="ECO:0000256" key="3">
    <source>
        <dbReference type="ARBA" id="ARBA00023242"/>
    </source>
</evidence>
<dbReference type="Proteomes" id="UP000095283">
    <property type="component" value="Unplaced"/>
</dbReference>
<dbReference type="GO" id="GO:0003677">
    <property type="term" value="F:DNA binding"/>
    <property type="evidence" value="ECO:0007669"/>
    <property type="project" value="TreeGrafter"/>
</dbReference>
<dbReference type="AlphaFoldDB" id="A0A1I7XUW1"/>
<dbReference type="PANTHER" id="PTHR14369:SF0">
    <property type="entry name" value="SURFEIT LOCUS PROTEIN 6"/>
    <property type="match status" value="1"/>
</dbReference>
<organism evidence="6 7">
    <name type="scientific">Heterorhabditis bacteriophora</name>
    <name type="common">Entomopathogenic nematode worm</name>
    <dbReference type="NCBI Taxonomy" id="37862"/>
    <lineage>
        <taxon>Eukaryota</taxon>
        <taxon>Metazoa</taxon>
        <taxon>Ecdysozoa</taxon>
        <taxon>Nematoda</taxon>
        <taxon>Chromadorea</taxon>
        <taxon>Rhabditida</taxon>
        <taxon>Rhabditina</taxon>
        <taxon>Rhabditomorpha</taxon>
        <taxon>Strongyloidea</taxon>
        <taxon>Heterorhabditidae</taxon>
        <taxon>Heterorhabditis</taxon>
    </lineage>
</organism>
<dbReference type="GO" id="GO:0003723">
    <property type="term" value="F:RNA binding"/>
    <property type="evidence" value="ECO:0007669"/>
    <property type="project" value="TreeGrafter"/>
</dbReference>
<keyword evidence="3" id="KW-0539">Nucleus</keyword>
<feature type="compositionally biased region" description="Basic residues" evidence="4">
    <location>
        <begin position="1"/>
        <end position="12"/>
    </location>
</feature>
<dbReference type="WBParaSite" id="Hba_21610">
    <property type="protein sequence ID" value="Hba_21610"/>
    <property type="gene ID" value="Hba_21610"/>
</dbReference>
<evidence type="ECO:0000256" key="2">
    <source>
        <dbReference type="ARBA" id="ARBA00005904"/>
    </source>
</evidence>
<accession>A0A1I7XUW1</accession>